<sequence>MNINVLFLTKFKCLFNKNYQKMMPNSELKDGRKDAGRNILL</sequence>
<dbReference type="Proteomes" id="UP000198561">
    <property type="component" value="Unassembled WGS sequence"/>
</dbReference>
<organism evidence="1 2">
    <name type="scientific">Chryseobacterium culicis</name>
    <dbReference type="NCBI Taxonomy" id="680127"/>
    <lineage>
        <taxon>Bacteria</taxon>
        <taxon>Pseudomonadati</taxon>
        <taxon>Bacteroidota</taxon>
        <taxon>Flavobacteriia</taxon>
        <taxon>Flavobacteriales</taxon>
        <taxon>Weeksellaceae</taxon>
        <taxon>Chryseobacterium group</taxon>
        <taxon>Chryseobacterium</taxon>
    </lineage>
</organism>
<evidence type="ECO:0000313" key="2">
    <source>
        <dbReference type="Proteomes" id="UP000198561"/>
    </source>
</evidence>
<gene>
    <name evidence="1" type="ORF">SAMN05421593_3348</name>
</gene>
<dbReference type="AlphaFoldDB" id="A0A1H6HSD2"/>
<evidence type="ECO:0000313" key="1">
    <source>
        <dbReference type="EMBL" id="SEH37030.1"/>
    </source>
</evidence>
<dbReference type="EMBL" id="FNWQ01000004">
    <property type="protein sequence ID" value="SEH37030.1"/>
    <property type="molecule type" value="Genomic_DNA"/>
</dbReference>
<protein>
    <submittedName>
        <fullName evidence="1">Uncharacterized protein</fullName>
    </submittedName>
</protein>
<proteinExistence type="predicted"/>
<reference evidence="1 2" key="1">
    <citation type="submission" date="2016-10" db="EMBL/GenBank/DDBJ databases">
        <authorList>
            <person name="de Groot N.N."/>
        </authorList>
    </citation>
    <scope>NUCLEOTIDE SEQUENCE [LARGE SCALE GENOMIC DNA]</scope>
    <source>
        <strain evidence="1 2">DSM 23031</strain>
    </source>
</reference>
<dbReference type="STRING" id="680127.SAMN05421593_3348"/>
<name>A0A1H6HSD2_CHRCI</name>
<accession>A0A1H6HSD2</accession>